<dbReference type="RefSeq" id="WP_133680116.1">
    <property type="nucleotide sequence ID" value="NZ_SNZP01000006.1"/>
</dbReference>
<dbReference type="OrthoDB" id="3663240at2"/>
<gene>
    <name evidence="3" type="ORF">DFP86_10645</name>
</gene>
<sequence length="262" mass="28942">MPRIQVNNSSIYYEWSGRGDKTLVLFNGITMSTVAWTFMLPVLEAHYRLLRLDFLGQGESGKPPETIYSLADQAEIALAVMDELSIETCYLVGLSYGGMVAQHFARRYPSRIEKLLLASTLAWSDSVNAAMCDSWIAAHDAGGFDLGYQISIPWLFSSHFLASQAAILPELKRIAALADWPSVVRLLAGVKQHDARTWLDTLQVPTHIIVGTEDRLTPRYQAELLHERITGSTLALLSGAGHVLHLEAPEAFCRAITGFCPP</sequence>
<dbReference type="EMBL" id="SNZP01000006">
    <property type="protein sequence ID" value="TDR79906.1"/>
    <property type="molecule type" value="Genomic_DNA"/>
</dbReference>
<evidence type="ECO:0000256" key="1">
    <source>
        <dbReference type="SAM" id="Phobius"/>
    </source>
</evidence>
<proteinExistence type="predicted"/>
<feature type="transmembrane region" description="Helical" evidence="1">
    <location>
        <begin position="23"/>
        <end position="43"/>
    </location>
</feature>
<dbReference type="PRINTS" id="PR00111">
    <property type="entry name" value="ABHYDROLASE"/>
</dbReference>
<evidence type="ECO:0000313" key="3">
    <source>
        <dbReference type="EMBL" id="TDR79906.1"/>
    </source>
</evidence>
<evidence type="ECO:0000313" key="4">
    <source>
        <dbReference type="Proteomes" id="UP000295611"/>
    </source>
</evidence>
<organism evidence="3 4">
    <name type="scientific">Paludibacterium purpuratum</name>
    <dbReference type="NCBI Taxonomy" id="1144873"/>
    <lineage>
        <taxon>Bacteria</taxon>
        <taxon>Pseudomonadati</taxon>
        <taxon>Pseudomonadota</taxon>
        <taxon>Betaproteobacteria</taxon>
        <taxon>Neisseriales</taxon>
        <taxon>Chromobacteriaceae</taxon>
        <taxon>Paludibacterium</taxon>
    </lineage>
</organism>
<name>A0A4R7B855_9NEIS</name>
<dbReference type="InterPro" id="IPR050266">
    <property type="entry name" value="AB_hydrolase_sf"/>
</dbReference>
<keyword evidence="1" id="KW-0812">Transmembrane</keyword>
<dbReference type="SUPFAM" id="SSF53474">
    <property type="entry name" value="alpha/beta-Hydrolases"/>
    <property type="match status" value="1"/>
</dbReference>
<dbReference type="InterPro" id="IPR000073">
    <property type="entry name" value="AB_hydrolase_1"/>
</dbReference>
<dbReference type="AlphaFoldDB" id="A0A4R7B855"/>
<protein>
    <submittedName>
        <fullName evidence="3">3-oxoadipate enol-lactonase</fullName>
    </submittedName>
</protein>
<accession>A0A4R7B855</accession>
<keyword evidence="1" id="KW-0472">Membrane</keyword>
<dbReference type="InterPro" id="IPR029058">
    <property type="entry name" value="AB_hydrolase_fold"/>
</dbReference>
<dbReference type="PANTHER" id="PTHR43798">
    <property type="entry name" value="MONOACYLGLYCEROL LIPASE"/>
    <property type="match status" value="1"/>
</dbReference>
<evidence type="ECO:0000259" key="2">
    <source>
        <dbReference type="Pfam" id="PF12697"/>
    </source>
</evidence>
<keyword evidence="4" id="KW-1185">Reference proteome</keyword>
<reference evidence="3 4" key="1">
    <citation type="submission" date="2019-03" db="EMBL/GenBank/DDBJ databases">
        <title>Genomic Encyclopedia of Type Strains, Phase III (KMG-III): the genomes of soil and plant-associated and newly described type strains.</title>
        <authorList>
            <person name="Whitman W."/>
        </authorList>
    </citation>
    <scope>NUCLEOTIDE SEQUENCE [LARGE SCALE GENOMIC DNA]</scope>
    <source>
        <strain evidence="3 4">CECT 8976</strain>
    </source>
</reference>
<dbReference type="Proteomes" id="UP000295611">
    <property type="component" value="Unassembled WGS sequence"/>
</dbReference>
<comment type="caution">
    <text evidence="3">The sequence shown here is derived from an EMBL/GenBank/DDBJ whole genome shotgun (WGS) entry which is preliminary data.</text>
</comment>
<feature type="domain" description="AB hydrolase-1" evidence="2">
    <location>
        <begin position="23"/>
        <end position="255"/>
    </location>
</feature>
<keyword evidence="1" id="KW-1133">Transmembrane helix</keyword>
<dbReference type="Gene3D" id="3.40.50.1820">
    <property type="entry name" value="alpha/beta hydrolase"/>
    <property type="match status" value="1"/>
</dbReference>
<dbReference type="Pfam" id="PF12697">
    <property type="entry name" value="Abhydrolase_6"/>
    <property type="match status" value="1"/>
</dbReference>